<reference evidence="1" key="3">
    <citation type="submission" date="2018-07" db="EMBL/GenBank/DDBJ databases">
        <title>WGS assembly of Glycine max.</title>
        <authorList>
            <person name="Schmutz J."/>
            <person name="Cannon S."/>
            <person name="Schlueter J."/>
            <person name="Ma J."/>
            <person name="Mitros T."/>
            <person name="Nelson W."/>
            <person name="Hyten D."/>
            <person name="Song Q."/>
            <person name="Thelen J."/>
            <person name="Cheng J."/>
            <person name="Xu D."/>
            <person name="Hellsten U."/>
            <person name="May G."/>
            <person name="Yu Y."/>
            <person name="Sakurai T."/>
            <person name="Umezawa T."/>
            <person name="Bhattacharyya M."/>
            <person name="Sandhu D."/>
            <person name="Valliyodan B."/>
            <person name="Lindquist E."/>
            <person name="Peto M."/>
            <person name="Grant D."/>
            <person name="Shu S."/>
            <person name="Goodstein D."/>
            <person name="Barry K."/>
            <person name="Futrell-Griggs M."/>
            <person name="Abernathy B."/>
            <person name="Du J."/>
            <person name="Tian Z."/>
            <person name="Zhu L."/>
            <person name="Gill N."/>
            <person name="Joshi T."/>
            <person name="Libault M."/>
            <person name="Sethuraman A."/>
            <person name="Zhang X."/>
            <person name="Shinozaki K."/>
            <person name="Nguyen H."/>
            <person name="Wing R."/>
            <person name="Cregan P."/>
            <person name="Specht J."/>
            <person name="Grimwood J."/>
            <person name="Rokhsar D."/>
            <person name="Stacey G."/>
            <person name="Shoemaker R."/>
            <person name="Jackson S."/>
        </authorList>
    </citation>
    <scope>NUCLEOTIDE SEQUENCE</scope>
    <source>
        <tissue evidence="1">Callus</tissue>
    </source>
</reference>
<name>A0A0R0GW89_SOYBN</name>
<evidence type="ECO:0000313" key="2">
    <source>
        <dbReference type="EnsemblPlants" id="KRH18655"/>
    </source>
</evidence>
<dbReference type="EMBL" id="CM000846">
    <property type="protein sequence ID" value="KRH18655.1"/>
    <property type="molecule type" value="Genomic_DNA"/>
</dbReference>
<dbReference type="AlphaFoldDB" id="A0A0R0GW89"/>
<dbReference type="InParanoid" id="A0A0R0GW89"/>
<dbReference type="Gramene" id="KRH18655">
    <property type="protein sequence ID" value="KRH18655"/>
    <property type="gene ID" value="GLYMA_13G074200"/>
</dbReference>
<protein>
    <submittedName>
        <fullName evidence="1 2">Uncharacterized protein</fullName>
    </submittedName>
</protein>
<evidence type="ECO:0000313" key="1">
    <source>
        <dbReference type="EMBL" id="KRH18655.1"/>
    </source>
</evidence>
<evidence type="ECO:0000313" key="3">
    <source>
        <dbReference type="Proteomes" id="UP000008827"/>
    </source>
</evidence>
<organism evidence="1">
    <name type="scientific">Glycine max</name>
    <name type="common">Soybean</name>
    <name type="synonym">Glycine hispida</name>
    <dbReference type="NCBI Taxonomy" id="3847"/>
    <lineage>
        <taxon>Eukaryota</taxon>
        <taxon>Viridiplantae</taxon>
        <taxon>Streptophyta</taxon>
        <taxon>Embryophyta</taxon>
        <taxon>Tracheophyta</taxon>
        <taxon>Spermatophyta</taxon>
        <taxon>Magnoliopsida</taxon>
        <taxon>eudicotyledons</taxon>
        <taxon>Gunneridae</taxon>
        <taxon>Pentapetalae</taxon>
        <taxon>rosids</taxon>
        <taxon>fabids</taxon>
        <taxon>Fabales</taxon>
        <taxon>Fabaceae</taxon>
        <taxon>Papilionoideae</taxon>
        <taxon>50 kb inversion clade</taxon>
        <taxon>NPAAA clade</taxon>
        <taxon>indigoferoid/millettioid clade</taxon>
        <taxon>Phaseoleae</taxon>
        <taxon>Glycine</taxon>
        <taxon>Glycine subgen. Soja</taxon>
    </lineage>
</organism>
<gene>
    <name evidence="1" type="ORF">GLYMA_13G074200</name>
</gene>
<reference evidence="1 2" key="1">
    <citation type="journal article" date="2010" name="Nature">
        <title>Genome sequence of the palaeopolyploid soybean.</title>
        <authorList>
            <person name="Schmutz J."/>
            <person name="Cannon S.B."/>
            <person name="Schlueter J."/>
            <person name="Ma J."/>
            <person name="Mitros T."/>
            <person name="Nelson W."/>
            <person name="Hyten D.L."/>
            <person name="Song Q."/>
            <person name="Thelen J.J."/>
            <person name="Cheng J."/>
            <person name="Xu D."/>
            <person name="Hellsten U."/>
            <person name="May G.D."/>
            <person name="Yu Y."/>
            <person name="Sakurai T."/>
            <person name="Umezawa T."/>
            <person name="Bhattacharyya M.K."/>
            <person name="Sandhu D."/>
            <person name="Valliyodan B."/>
            <person name="Lindquist E."/>
            <person name="Peto M."/>
            <person name="Grant D."/>
            <person name="Shu S."/>
            <person name="Goodstein D."/>
            <person name="Barry K."/>
            <person name="Futrell-Griggs M."/>
            <person name="Abernathy B."/>
            <person name="Du J."/>
            <person name="Tian Z."/>
            <person name="Zhu L."/>
            <person name="Gill N."/>
            <person name="Joshi T."/>
            <person name="Libault M."/>
            <person name="Sethuraman A."/>
            <person name="Zhang X.-C."/>
            <person name="Shinozaki K."/>
            <person name="Nguyen H.T."/>
            <person name="Wing R.A."/>
            <person name="Cregan P."/>
            <person name="Specht J."/>
            <person name="Grimwood J."/>
            <person name="Rokhsar D."/>
            <person name="Stacey G."/>
            <person name="Shoemaker R.C."/>
            <person name="Jackson S.A."/>
        </authorList>
    </citation>
    <scope>NUCLEOTIDE SEQUENCE</scope>
    <source>
        <strain evidence="2">cv. Williams 82</strain>
        <tissue evidence="1">Callus</tissue>
    </source>
</reference>
<reference evidence="2" key="2">
    <citation type="submission" date="2018-02" db="UniProtKB">
        <authorList>
            <consortium name="EnsemblPlants"/>
        </authorList>
    </citation>
    <scope>IDENTIFICATION</scope>
    <source>
        <strain evidence="2">Williams 82</strain>
    </source>
</reference>
<sequence>MANTFLPVKQFGESLVFQYMLESFLSIHLPGQHNVLYEDDDDDIRIVANVLYPTYRETCFAMSFFAR</sequence>
<dbReference type="EnsemblPlants" id="KRH18655">
    <property type="protein sequence ID" value="KRH18655"/>
    <property type="gene ID" value="GLYMA_13G074200"/>
</dbReference>
<keyword evidence="3" id="KW-1185">Reference proteome</keyword>
<proteinExistence type="predicted"/>
<dbReference type="Proteomes" id="UP000008827">
    <property type="component" value="Chromosome 13"/>
</dbReference>
<accession>A0A0R0GW89</accession>